<evidence type="ECO:0000313" key="3">
    <source>
        <dbReference type="Proteomes" id="UP000259465"/>
    </source>
</evidence>
<dbReference type="AlphaFoldDB" id="A0AAD0RV71"/>
<proteinExistence type="predicted"/>
<evidence type="ECO:0000259" key="1">
    <source>
        <dbReference type="Pfam" id="PF00535"/>
    </source>
</evidence>
<dbReference type="PANTHER" id="PTHR43179">
    <property type="entry name" value="RHAMNOSYLTRANSFERASE WBBL"/>
    <property type="match status" value="1"/>
</dbReference>
<dbReference type="CDD" id="cd04186">
    <property type="entry name" value="GT_2_like_c"/>
    <property type="match status" value="1"/>
</dbReference>
<dbReference type="SUPFAM" id="SSF53756">
    <property type="entry name" value="UDP-Glycosyltransferase/glycogen phosphorylase"/>
    <property type="match status" value="2"/>
</dbReference>
<dbReference type="Proteomes" id="UP000259465">
    <property type="component" value="Chromosome"/>
</dbReference>
<evidence type="ECO:0000313" key="2">
    <source>
        <dbReference type="EMBL" id="AXT49202.1"/>
    </source>
</evidence>
<protein>
    <submittedName>
        <fullName evidence="2">Glycosyltransferase</fullName>
    </submittedName>
</protein>
<dbReference type="KEGG" id="crz:D1345_18285"/>
<gene>
    <name evidence="2" type="ORF">D1345_18285</name>
</gene>
<dbReference type="InterPro" id="IPR001173">
    <property type="entry name" value="Glyco_trans_2-like"/>
</dbReference>
<accession>A0AAD0RV71</accession>
<name>A0AAD0RV71_9NEIS</name>
<dbReference type="EMBL" id="CP031968">
    <property type="protein sequence ID" value="AXT49202.1"/>
    <property type="molecule type" value="Genomic_DNA"/>
</dbReference>
<dbReference type="Gene3D" id="3.90.550.10">
    <property type="entry name" value="Spore Coat Polysaccharide Biosynthesis Protein SpsA, Chain A"/>
    <property type="match status" value="2"/>
</dbReference>
<reference evidence="2 3" key="1">
    <citation type="submission" date="2018-08" db="EMBL/GenBank/DDBJ databases">
        <title>Complete genome sequence of JP2-74.</title>
        <authorList>
            <person name="Wu L."/>
        </authorList>
    </citation>
    <scope>NUCLEOTIDE SEQUENCE [LARGE SCALE GENOMIC DNA]</scope>
    <source>
        <strain evidence="2 3">JP2-74</strain>
    </source>
</reference>
<keyword evidence="3" id="KW-1185">Reference proteome</keyword>
<dbReference type="PANTHER" id="PTHR43179:SF7">
    <property type="entry name" value="RHAMNOSYLTRANSFERASE WBBL"/>
    <property type="match status" value="1"/>
</dbReference>
<feature type="domain" description="Glycosyltransferase 2-like" evidence="1">
    <location>
        <begin position="556"/>
        <end position="677"/>
    </location>
</feature>
<dbReference type="Gene3D" id="3.40.50.2000">
    <property type="entry name" value="Glycogen Phosphorylase B"/>
    <property type="match status" value="2"/>
</dbReference>
<dbReference type="SUPFAM" id="SSF53448">
    <property type="entry name" value="Nucleotide-diphospho-sugar transferases"/>
    <property type="match status" value="2"/>
</dbReference>
<organism evidence="2 3">
    <name type="scientific">Chromobacterium rhizoryzae</name>
    <dbReference type="NCBI Taxonomy" id="1778675"/>
    <lineage>
        <taxon>Bacteria</taxon>
        <taxon>Pseudomonadati</taxon>
        <taxon>Pseudomonadota</taxon>
        <taxon>Betaproteobacteria</taxon>
        <taxon>Neisseriales</taxon>
        <taxon>Chromobacteriaceae</taxon>
        <taxon>Chromobacterium</taxon>
    </lineage>
</organism>
<sequence length="1182" mass="133642">MLGLPSSNPMYDDFFKSTEYIKWILPYCSVVTVSTSELAKKFIAYNENVVVIPNSLSQFRFVEPRERDDQVVVGFAGTSTHGRDLDLISGALLRVYHEYADAVKFVFWGNVPKNMIGLKGVKQGPKGVMYHDYFSYLADLKIDIGLAPLEEDGFNLCKSDIKWIDYAVVGAASIVSDLPPYAEAKEKGLALAVENNEDAWFNAIVSLIEDHAARKSIASRARNYISQQRTLEGAISQHISVWNSVLPKALQISVPSTIGKPIMHSSCPEDAIEEQRYKIWKNNHQLREVHAEQFAERMVKAWSVRPTFNLVTVVPAAQKRRLVESLAAMEKQLYPNWRLQVFADWEMPDPVFKNSPQLGWVSLPTLEDPERLAQAFNDVVADSYADWAMLLPAGFRLEPRALLRLAEGAHAHPEWMAIYCDSDVVSPMGEYFLPSFRPDFSPEYLRSMDYIGAAVTISTRALVALNGLQPYPGAYVYECLLRLFELKGKEAIGHVDDVLLSLPYDKSDIAPLPTAARKVALENHAARLGLQAEVGDGYVQGTHHFDIKVQGSPLVSIIIPTRDKLEFLEPCIESLFEKTRYQSFEVIIVDNRSEQPETREFYADMAERFPERIKVVEYDAPFNFSAQCNLGVSIAAGEFVLLLNNDTEVILESWLERLVGVGQQSGVGVVGARLLYPEVGQIQHAGIILGLPGGMRSVADHVFEPMDISESGYQNRILTGQNYSAVTGACLLVNKEIYLQVNGLDEDKFKVCFNDVDFCLKVQAAGYRNVYNPFVVLYHHHAKSIGRTTSDPRIALQAAVRERDEMDAMLRQWLPLIRRDPFFNRHLSLRGRRMEVEWQRCVAWDPELPGRKRVLGMPVPGGSGEYRLSQPLSILQEQGRLDGEIHQPTQGVLSVVEMARHAPDTLLLHTGINDGIYDALTAYREFIPQMRVVFGIDDLVGGTPVKSNLYDHWKRLYPDAKQRLRRVLKLSDALVVSTEPLAEFTQGMVDEIVVVPNRLRKSVWGQLRSQRRFGAKPRVGWVGASQHRGDLELLLEVIKRTAGEVDWVFMGMCLPQFRPYVAEVHHSVPFDQYPETIAKLNLDLAVAPLELNAFNEAKSNLRLLEYGALGWPVVCTDIYPYQTNAAPVCRVPNVAEAWIEAIRSRVYDLDASEREGRLLREWVEQHYWLEEHNEDWFRVLHG</sequence>
<dbReference type="InterPro" id="IPR029044">
    <property type="entry name" value="Nucleotide-diphossugar_trans"/>
</dbReference>
<dbReference type="Pfam" id="PF00535">
    <property type="entry name" value="Glycos_transf_2"/>
    <property type="match status" value="1"/>
</dbReference>